<evidence type="ECO:0000313" key="8">
    <source>
        <dbReference type="Proteomes" id="UP000199337"/>
    </source>
</evidence>
<evidence type="ECO:0000256" key="1">
    <source>
        <dbReference type="ARBA" id="ARBA00004651"/>
    </source>
</evidence>
<dbReference type="PANTHER" id="PTHR38825">
    <property type="entry name" value="LYSINE EXPORTER PROTEIN (LYSE/YGGA)"/>
    <property type="match status" value="1"/>
</dbReference>
<keyword evidence="3 6" id="KW-0812">Transmembrane</keyword>
<keyword evidence="8" id="KW-1185">Reference proteome</keyword>
<dbReference type="STRING" id="341036.SAMN05660649_03574"/>
<organism evidence="7 8">
    <name type="scientific">Desulfotruncus arcticus DSM 17038</name>
    <dbReference type="NCBI Taxonomy" id="1121424"/>
    <lineage>
        <taxon>Bacteria</taxon>
        <taxon>Bacillati</taxon>
        <taxon>Bacillota</taxon>
        <taxon>Clostridia</taxon>
        <taxon>Eubacteriales</taxon>
        <taxon>Desulfallaceae</taxon>
        <taxon>Desulfotruncus</taxon>
    </lineage>
</organism>
<protein>
    <submittedName>
        <fullName evidence="7">Threonine/homoserine/homoserine lactone efflux protein</fullName>
    </submittedName>
</protein>
<evidence type="ECO:0000256" key="4">
    <source>
        <dbReference type="ARBA" id="ARBA00022989"/>
    </source>
</evidence>
<evidence type="ECO:0000256" key="5">
    <source>
        <dbReference type="ARBA" id="ARBA00023136"/>
    </source>
</evidence>
<gene>
    <name evidence="7" type="ORF">SAMN05660649_03574</name>
</gene>
<dbReference type="Proteomes" id="UP000199337">
    <property type="component" value="Unassembled WGS sequence"/>
</dbReference>
<feature type="transmembrane region" description="Helical" evidence="6">
    <location>
        <begin position="68"/>
        <end position="89"/>
    </location>
</feature>
<reference evidence="8" key="1">
    <citation type="submission" date="2016-10" db="EMBL/GenBank/DDBJ databases">
        <authorList>
            <person name="Varghese N."/>
            <person name="Submissions S."/>
        </authorList>
    </citation>
    <scope>NUCLEOTIDE SEQUENCE [LARGE SCALE GENOMIC DNA]</scope>
    <source>
        <strain evidence="8">DSM 17038</strain>
    </source>
</reference>
<sequence>MGAIFTTAFLVGFSGAMMPGPLLTVTIGETTRRGFIAGPLLVLGHAVLEILLVTLLVLGLASYLAADWIHAVIALVGGIFLIYLGWTMYRDAVKGKISLQLDKETAGSAGMHPVLAGILISLSNPYWSLWWATVGLAYITTSMALGTAGLAAFLSGHLLADLVWYGAVSAAVDGGRRFMNQSVYRGIIITCGLFLIGLGGYFAYHGFNKFL</sequence>
<feature type="transmembrane region" description="Helical" evidence="6">
    <location>
        <begin position="40"/>
        <end position="61"/>
    </location>
</feature>
<name>A0A1I2WU55_9FIRM</name>
<keyword evidence="2" id="KW-1003">Cell membrane</keyword>
<dbReference type="GO" id="GO:0006865">
    <property type="term" value="P:amino acid transport"/>
    <property type="evidence" value="ECO:0007669"/>
    <property type="project" value="InterPro"/>
</dbReference>
<proteinExistence type="predicted"/>
<dbReference type="AlphaFoldDB" id="A0A1I2WU55"/>
<feature type="transmembrane region" description="Helical" evidence="6">
    <location>
        <begin position="183"/>
        <end position="204"/>
    </location>
</feature>
<evidence type="ECO:0000256" key="3">
    <source>
        <dbReference type="ARBA" id="ARBA00022692"/>
    </source>
</evidence>
<accession>A0A1I2WU55</accession>
<dbReference type="InterPro" id="IPR001123">
    <property type="entry name" value="LeuE-type"/>
</dbReference>
<dbReference type="Pfam" id="PF01810">
    <property type="entry name" value="LysE"/>
    <property type="match status" value="1"/>
</dbReference>
<keyword evidence="4 6" id="KW-1133">Transmembrane helix</keyword>
<dbReference type="PANTHER" id="PTHR38825:SF1">
    <property type="entry name" value="TRANSPORTER, LYSE FAMILY"/>
    <property type="match status" value="1"/>
</dbReference>
<dbReference type="EMBL" id="FOOX01000014">
    <property type="protein sequence ID" value="SFH03141.1"/>
    <property type="molecule type" value="Genomic_DNA"/>
</dbReference>
<evidence type="ECO:0000256" key="2">
    <source>
        <dbReference type="ARBA" id="ARBA00022475"/>
    </source>
</evidence>
<keyword evidence="5 6" id="KW-0472">Membrane</keyword>
<comment type="subcellular location">
    <subcellularLocation>
        <location evidence="1">Cell membrane</location>
        <topology evidence="1">Multi-pass membrane protein</topology>
    </subcellularLocation>
</comment>
<evidence type="ECO:0000256" key="6">
    <source>
        <dbReference type="SAM" id="Phobius"/>
    </source>
</evidence>
<evidence type="ECO:0000313" key="7">
    <source>
        <dbReference type="EMBL" id="SFH03141.1"/>
    </source>
</evidence>
<dbReference type="GO" id="GO:0005886">
    <property type="term" value="C:plasma membrane"/>
    <property type="evidence" value="ECO:0007669"/>
    <property type="project" value="UniProtKB-SubCell"/>
</dbReference>